<dbReference type="SMART" id="SM00290">
    <property type="entry name" value="ZnF_UBP"/>
    <property type="match status" value="1"/>
</dbReference>
<comment type="similarity">
    <text evidence="3">Belongs to the HPF1 family.</text>
</comment>
<feature type="domain" description="UBP-type" evidence="12">
    <location>
        <begin position="102"/>
        <end position="208"/>
    </location>
</feature>
<comment type="subcellular location">
    <subcellularLocation>
        <location evidence="1">Nucleus</location>
    </subcellularLocation>
</comment>
<evidence type="ECO:0000313" key="15">
    <source>
        <dbReference type="Proteomes" id="UP000677228"/>
    </source>
</evidence>
<dbReference type="GO" id="GO:0141221">
    <property type="term" value="F:histone deacetylase activity, hydrolytic mechanism"/>
    <property type="evidence" value="ECO:0007669"/>
    <property type="project" value="UniProtKB-EC"/>
</dbReference>
<keyword evidence="8" id="KW-0805">Transcription regulation</keyword>
<evidence type="ECO:0000313" key="13">
    <source>
        <dbReference type="EMBL" id="CAF1065744.1"/>
    </source>
</evidence>
<evidence type="ECO:0000256" key="9">
    <source>
        <dbReference type="ARBA" id="ARBA00023163"/>
    </source>
</evidence>
<organism evidence="13 15">
    <name type="scientific">Didymodactylos carnosus</name>
    <dbReference type="NCBI Taxonomy" id="1234261"/>
    <lineage>
        <taxon>Eukaryota</taxon>
        <taxon>Metazoa</taxon>
        <taxon>Spiralia</taxon>
        <taxon>Gnathifera</taxon>
        <taxon>Rotifera</taxon>
        <taxon>Eurotatoria</taxon>
        <taxon>Bdelloidea</taxon>
        <taxon>Philodinida</taxon>
        <taxon>Philodinidae</taxon>
        <taxon>Didymodactylos</taxon>
    </lineage>
</organism>
<dbReference type="InterPro" id="IPR023801">
    <property type="entry name" value="His_deacetylse_dom"/>
</dbReference>
<evidence type="ECO:0000256" key="7">
    <source>
        <dbReference type="ARBA" id="ARBA00022853"/>
    </source>
</evidence>
<dbReference type="GO" id="GO:0040029">
    <property type="term" value="P:epigenetic regulation of gene expression"/>
    <property type="evidence" value="ECO:0007669"/>
    <property type="project" value="TreeGrafter"/>
</dbReference>
<name>A0A8S2DY93_9BILA</name>
<dbReference type="Gene3D" id="3.30.40.10">
    <property type="entry name" value="Zinc/RING finger domain, C3HC4 (zinc finger)"/>
    <property type="match status" value="1"/>
</dbReference>
<protein>
    <recommendedName>
        <fullName evidence="4">histone deacetylase</fullName>
        <ecNumber evidence="4">3.5.1.98</ecNumber>
    </recommendedName>
</protein>
<evidence type="ECO:0000256" key="8">
    <source>
        <dbReference type="ARBA" id="ARBA00023015"/>
    </source>
</evidence>
<dbReference type="Gene3D" id="3.40.800.20">
    <property type="entry name" value="Histone deacetylase domain"/>
    <property type="match status" value="1"/>
</dbReference>
<evidence type="ECO:0000256" key="4">
    <source>
        <dbReference type="ARBA" id="ARBA00012111"/>
    </source>
</evidence>
<dbReference type="Pfam" id="PF02148">
    <property type="entry name" value="zf-UBP"/>
    <property type="match status" value="1"/>
</dbReference>
<dbReference type="GO" id="GO:0000118">
    <property type="term" value="C:histone deacetylase complex"/>
    <property type="evidence" value="ECO:0007669"/>
    <property type="project" value="TreeGrafter"/>
</dbReference>
<dbReference type="SUPFAM" id="SSF57850">
    <property type="entry name" value="RING/U-box"/>
    <property type="match status" value="1"/>
</dbReference>
<evidence type="ECO:0000256" key="10">
    <source>
        <dbReference type="ARBA" id="ARBA00023242"/>
    </source>
</evidence>
<keyword evidence="11" id="KW-0862">Zinc</keyword>
<dbReference type="EC" id="3.5.1.98" evidence="4"/>
<comment type="similarity">
    <text evidence="2">Belongs to the histone deacetylase family. HD type 2 subfamily.</text>
</comment>
<proteinExistence type="inferred from homology"/>
<dbReference type="AlphaFoldDB" id="A0A8S2DY93"/>
<evidence type="ECO:0000256" key="11">
    <source>
        <dbReference type="PROSITE-ProRule" id="PRU00502"/>
    </source>
</evidence>
<evidence type="ECO:0000259" key="12">
    <source>
        <dbReference type="PROSITE" id="PS50271"/>
    </source>
</evidence>
<keyword evidence="6" id="KW-0378">Hydrolase</keyword>
<dbReference type="InterPro" id="IPR037138">
    <property type="entry name" value="His_deacetylse_dom_sf"/>
</dbReference>
<dbReference type="InterPro" id="IPR023696">
    <property type="entry name" value="Ureohydrolase_dom_sf"/>
</dbReference>
<evidence type="ECO:0000313" key="14">
    <source>
        <dbReference type="EMBL" id="CAF3830771.1"/>
    </source>
</evidence>
<accession>A0A8S2DY93</accession>
<dbReference type="Proteomes" id="UP000682733">
    <property type="component" value="Unassembled WGS sequence"/>
</dbReference>
<evidence type="ECO:0000256" key="3">
    <source>
        <dbReference type="ARBA" id="ARBA00010803"/>
    </source>
</evidence>
<dbReference type="GO" id="GO:0006974">
    <property type="term" value="P:DNA damage response"/>
    <property type="evidence" value="ECO:0007669"/>
    <property type="project" value="InterPro"/>
</dbReference>
<comment type="caution">
    <text evidence="13">The sequence shown here is derived from an EMBL/GenBank/DDBJ whole genome shotgun (WGS) entry which is preliminary data.</text>
</comment>
<dbReference type="Pfam" id="PF00850">
    <property type="entry name" value="Hist_deacetyl"/>
    <property type="match status" value="2"/>
</dbReference>
<dbReference type="PANTHER" id="PTHR10625:SF5">
    <property type="entry name" value="HISTONE DEACETYLASE"/>
    <property type="match status" value="1"/>
</dbReference>
<keyword evidence="11" id="KW-0863">Zinc-finger</keyword>
<dbReference type="InterPro" id="IPR013083">
    <property type="entry name" value="Znf_RING/FYVE/PHD"/>
</dbReference>
<dbReference type="PROSITE" id="PS50271">
    <property type="entry name" value="ZF_UBP"/>
    <property type="match status" value="1"/>
</dbReference>
<dbReference type="SUPFAM" id="SSF52768">
    <property type="entry name" value="Arginase/deacetylase"/>
    <property type="match status" value="2"/>
</dbReference>
<sequence length="658" mass="74263">MNEESPREVLKSLNFELVSPFEIVDGYRRSCSTVPNLHLHYQYYYDVPEFMTVIKGDGTTQFHIGYYRKMSFEVAFSTLDNNDDDDDLTDLEDNGGIVIPKQCCEHIQQIHLIQKCKNYSNVCLDCDDTNENWLCLTCGEIRCSRYINNHNEEHWLFTLLTASNDAIGHCLALGLRDLSIWCYLCKSYVKNIRLEPILKQVEHLKFPSIEDEPQQLSMPSTLSALMTSPPTTVQPLKTGSSLSSSDSYCSTDETKPMTIVTVATLLHDHDRSFDPLTSIINDLGQCNLLAECSVLKSHSATIDELICVHASDYVNILACSEKNVLIRQEINEKNSIFCKESTFLDARNSAGAIIDIVKYVVENKNAKNGFAFVRSPGHRAKRKSGDGHCIFNNIALAVDSILPKIINDINQNHPFHLDGATPVEEAICHMIHALTPSKIDSLPSTPLETSINSLNSSLVNRVLIIDLDIHHGSGIQEIFYSNPNVLYISIHTRDISTMDSNYDQCGSDKGLGYNINIPWIITKTFSTITDVEYIAAMNEIIMPIAREFDPDLVLVCGSFVNSYNEQKLLISMTTDLYSWITQQLCQLANGKVIFVLDGECNGDPTCIESILKVLLDKNDDKNNRTIIMKSNADHINYLARKSINIVKDYQKQYWKCFR</sequence>
<dbReference type="GO" id="GO:0008270">
    <property type="term" value="F:zinc ion binding"/>
    <property type="evidence" value="ECO:0007669"/>
    <property type="project" value="UniProtKB-KW"/>
</dbReference>
<dbReference type="GO" id="GO:0042393">
    <property type="term" value="F:histone binding"/>
    <property type="evidence" value="ECO:0007669"/>
    <property type="project" value="InterPro"/>
</dbReference>
<evidence type="ECO:0000256" key="2">
    <source>
        <dbReference type="ARBA" id="ARBA00007738"/>
    </source>
</evidence>
<keyword evidence="11" id="KW-0479">Metal-binding</keyword>
<dbReference type="PANTHER" id="PTHR10625">
    <property type="entry name" value="HISTONE DEACETYLASE HDAC1-RELATED"/>
    <property type="match status" value="1"/>
</dbReference>
<reference evidence="13" key="1">
    <citation type="submission" date="2021-02" db="EMBL/GenBank/DDBJ databases">
        <authorList>
            <person name="Nowell W R."/>
        </authorList>
    </citation>
    <scope>NUCLEOTIDE SEQUENCE</scope>
</reference>
<dbReference type="InterPro" id="IPR001607">
    <property type="entry name" value="Znf_UBP"/>
</dbReference>
<gene>
    <name evidence="13" type="ORF">OVA965_LOCUS17646</name>
    <name evidence="14" type="ORF">TMI583_LOCUS17655</name>
</gene>
<keyword evidence="7" id="KW-0156">Chromatin regulator</keyword>
<dbReference type="EMBL" id="CAJOBA010008537">
    <property type="protein sequence ID" value="CAF3830771.1"/>
    <property type="molecule type" value="Genomic_DNA"/>
</dbReference>
<evidence type="ECO:0000256" key="5">
    <source>
        <dbReference type="ARBA" id="ARBA00022491"/>
    </source>
</evidence>
<dbReference type="InterPro" id="IPR019361">
    <property type="entry name" value="HPF1"/>
</dbReference>
<dbReference type="EMBL" id="CAJNOK010008524">
    <property type="protein sequence ID" value="CAF1065744.1"/>
    <property type="molecule type" value="Genomic_DNA"/>
</dbReference>
<keyword evidence="9" id="KW-0804">Transcription</keyword>
<evidence type="ECO:0000256" key="1">
    <source>
        <dbReference type="ARBA" id="ARBA00004123"/>
    </source>
</evidence>
<dbReference type="Proteomes" id="UP000677228">
    <property type="component" value="Unassembled WGS sequence"/>
</dbReference>
<evidence type="ECO:0000256" key="6">
    <source>
        <dbReference type="ARBA" id="ARBA00022801"/>
    </source>
</evidence>
<keyword evidence="5" id="KW-0678">Repressor</keyword>
<keyword evidence="10" id="KW-0539">Nucleus</keyword>
<dbReference type="Pfam" id="PF10228">
    <property type="entry name" value="HPF1"/>
    <property type="match status" value="1"/>
</dbReference>